<dbReference type="GeneID" id="39989058"/>
<gene>
    <name evidence="3" type="ORF">TM35_000352250</name>
</gene>
<dbReference type="Gene3D" id="3.60.10.10">
    <property type="entry name" value="Endonuclease/exonuclease/phosphatase"/>
    <property type="match status" value="1"/>
</dbReference>
<keyword evidence="1" id="KW-0175">Coiled coil</keyword>
<dbReference type="STRING" id="67003.A0A1X0NLP2"/>
<dbReference type="VEuPathDB" id="TriTrypDB:TM35_000352250"/>
<dbReference type="OrthoDB" id="62798at2759"/>
<dbReference type="GO" id="GO:0046856">
    <property type="term" value="P:phosphatidylinositol dephosphorylation"/>
    <property type="evidence" value="ECO:0007669"/>
    <property type="project" value="InterPro"/>
</dbReference>
<accession>A0A1X0NLP2</accession>
<dbReference type="RefSeq" id="XP_028879547.1">
    <property type="nucleotide sequence ID" value="XM_029029278.1"/>
</dbReference>
<name>A0A1X0NLP2_9TRYP</name>
<evidence type="ECO:0000313" key="3">
    <source>
        <dbReference type="EMBL" id="ORC85481.1"/>
    </source>
</evidence>
<dbReference type="InterPro" id="IPR000300">
    <property type="entry name" value="IPPc"/>
</dbReference>
<sequence length="2561" mass="297132">MSSEIVGRSLSDLGEPIQRLLLQIQRNLTDEELDIFAKIKVRQLAKVYDMLALEEDPEKILAWLKKEHLKAKGIDPEEVNEKRRKKVLAEGGRDPIAYFKDIERMNIEMMSELRKSQEEREKKRAENIAERRRRREECMRRAAEKKENTLDESNGINSMKPEELTDILGVFDRFSSKQSVFDNSNSVQDTEWWKRDEYRQDFETNGVKGSKWTSVVEGGSLKAPEAELQVREEWYRVQCWWKTDAQRRNWLASRDAEWWKEEPYITDWLENADSGCMWTAADELTGYNRRGNRRKAPKAELERRVQWYKDNGPKGIVKTWCALTLGSKDHCTVEEKYERDDYYKNGDWWKSEIYVNHIRDNPAECSALYYAGAAATDQEWWKQPSIRADFEKGGKLWKYLNEESAVRGIEDFATTEEISRREAWFKMYWWKSEKYIQDYEKNGSAGKLWRASEAGSTAVADDVSLRSREEWLIGCRETEWWKSSSCIQDWVDNGENGLIWTAAWRNASLQGDGKNKASPLALKERVEYFTANFWKQSKYVRDYMAFTDKGTIWKSCHPSAAKDYDWWKSPYFFSQWVLANRTFPSEFWKEPDVISDYWENGAAGKKWTAVNSISASLDRGDVDQASAEELGIRESFYLKYWWRQRKYWYDFSAKGKKWSAATPEETGKCSAEELKEREKYFQPPFLSRAVIGYQRLTELDATSPATGLFASPDEILFRDEYYQTGWWKSQAGLLDYAFHGNKSIYISVASFNDARALEEPNFSTSIDAASRMLFFDTGSVEYNADNEYIGEFIAASDWWQDPTIISDYFHSGENGNKWRANNSASGTCGLAQKDTASKEELNYRQAFYNDNFWRTLECLQDFHQNGIRGKLWTMSEAEGKGDRVDEKTLLLRSQILSGYPEELWRKSMEDNWWKAPEVRADFYANGELGCMVSAANAYVALEKLGYKNEYKADEEEIKRRVDFYESNPLSIEDGETCHYLTLIEPFWIIPEGVEDYWTNGSTGKKWTAANATAFVCSLGDKFKATPEELQRREEVLQSLFWRASIYKEDFLTHGKKGNLWNKSEFNGSGEAISHEEEIVRISYYLRSSEKYWADCRYASANWWKSPEVRNDHNTHGFGGSLFGAATAAVAVMGLCRNEQYAASEAEKEKRRNYFKNHPYRDSRVPQVLLSRELKRVAVMGDLFWVHYDSLEDFALHGAQGKVWSAGDAASASTGCAMNFRAKPEEINLRETFFNKFWWKASKYRLDFLQNGFEGELWTKSAPNGDVKVAEDDIIRRLCYYASAGIECEKRFEEFSLFWWKSPDSIAYYMVDGDNSKYIKARFPQMALSGVENVSGMLASASTMENRNHYMIMATPTDTAEEITDTQIMAGIIPVNGMWWKNEAYLREYNTQRQLEHWKDPKNISDYLKNGQNGKEWKIRGRVFPTSMNEQCTGEELKERETYYTTNFWKSIESRKDYYQNGLKGTLWTSSEPNGKGKPVSETELNVRMAYYKPSSLWELAIDPGMDSKSTWCGLHKDMMRCRWYEKNWWRCKVGDDYLIHGQKSTFLRCSSLEIFLSDPVKSSEWQNDEEVKKRIDYFDGTGENEWWQNPVVLSDFQMNEKGSMWNARNLKEALLSMGLESPADYTELERRKRWYYANDWKSSEMIKDYTTGGNKWKSAKPSEQVLRVEWMKVHKPVSQGEEEKRKEWFDHQLCDEQRQIRRAWLLHRSQEARRIHLSELGDLLAQLNDGVRPSDDEIRVIEDAIRADRKDYSAIESITQQDFLRAMNATNFYIGATEEERLRSEHEALEALQKEEMDRLEEEAAHLAQEAMEELEAAGEEYLPFDEAADEEEQAYLNAIEEEENTKMFPNEDDIDIEWEVQDDYEKDDSKESVENKYHENTEERQRALENIFSTEEYGGDVGEEDTEVVKGELADDVRAALEDVVNKEEWKDEDGDEWDATQSKVNDLMSTTKDIRIPLSEVTNPQYLKGFFTLMKYTPDTSLINTSQKRIWVVDHFTQCFYNLAKNNRIRKEHAASKLIQLEKNIIDNTRLRMMFFDASHSYDMQFVSASERERFYETASAIRSSIRVYAPDLAEADETASHVTIDGTGSNSMSVICYDVTAKPVKRQLIGECRVNASKYLTESISIWCGTFNLGGHRPPKNSEDIQQWMPKGKYDIYAVAVQEASYRRHENEWFDYIQNYLGDGYLPLASMFIWDILLIVLTKKKHLLKITNTEGSTRGTVQKVVCGNKGGIGISIQYLETSICFCTCHLAARSENCGMRNSLLEEIVENLHLGLPEADVTSQFDHVFFFGDFNYRCEIEAEKAESLIQAKKYDELLAHDQFINQRNSKGILHGFVEPTITFAPTYRLNVGSSEYVLKNTPSYCDRVLYKSMPNAWIKCTGYYSDPDLQLSEHRPVSATFVVRCVRPVMSCFMKTQKPVPEFVFDDITLKDYTHHTLKKPTLRLRARFAPNVDSVPSQEIDGTTVVWRKAALPLIASVTQVQEYLETCNILLILIDAAEKREVKRGCGIGVLPLKGCVIGKEETSIDFNTDIILHGKSVGKISGSYMWRAAKRESMPK</sequence>
<protein>
    <submittedName>
        <fullName evidence="3">Putative Unc104-like kinesin</fullName>
    </submittedName>
</protein>
<dbReference type="GO" id="GO:0004439">
    <property type="term" value="F:phosphatidylinositol-4,5-bisphosphate 5-phosphatase activity"/>
    <property type="evidence" value="ECO:0007669"/>
    <property type="project" value="TreeGrafter"/>
</dbReference>
<proteinExistence type="predicted"/>
<comment type="caution">
    <text evidence="3">The sequence shown here is derived from an EMBL/GenBank/DDBJ whole genome shotgun (WGS) entry which is preliminary data.</text>
</comment>
<dbReference type="InterPro" id="IPR036691">
    <property type="entry name" value="Endo/exonu/phosph_ase_sf"/>
</dbReference>
<evidence type="ECO:0000256" key="1">
    <source>
        <dbReference type="SAM" id="Coils"/>
    </source>
</evidence>
<dbReference type="SUPFAM" id="SSF56219">
    <property type="entry name" value="DNase I-like"/>
    <property type="match status" value="1"/>
</dbReference>
<feature type="domain" description="Inositol polyphosphate-related phosphatase" evidence="2">
    <location>
        <begin position="2125"/>
        <end position="2412"/>
    </location>
</feature>
<feature type="coiled-coil region" evidence="1">
    <location>
        <begin position="1783"/>
        <end position="1821"/>
    </location>
</feature>
<dbReference type="InterPro" id="IPR046985">
    <property type="entry name" value="IP5"/>
</dbReference>
<dbReference type="Pfam" id="PF25404">
    <property type="entry name" value="PH_29"/>
    <property type="match status" value="1"/>
</dbReference>
<evidence type="ECO:0000313" key="4">
    <source>
        <dbReference type="Proteomes" id="UP000192257"/>
    </source>
</evidence>
<organism evidence="3 4">
    <name type="scientific">Trypanosoma theileri</name>
    <dbReference type="NCBI Taxonomy" id="67003"/>
    <lineage>
        <taxon>Eukaryota</taxon>
        <taxon>Discoba</taxon>
        <taxon>Euglenozoa</taxon>
        <taxon>Kinetoplastea</taxon>
        <taxon>Metakinetoplastina</taxon>
        <taxon>Trypanosomatida</taxon>
        <taxon>Trypanosomatidae</taxon>
        <taxon>Trypanosoma</taxon>
    </lineage>
</organism>
<dbReference type="Proteomes" id="UP000192257">
    <property type="component" value="Unassembled WGS sequence"/>
</dbReference>
<dbReference type="Pfam" id="PF22669">
    <property type="entry name" value="Exo_endo_phos2"/>
    <property type="match status" value="1"/>
</dbReference>
<dbReference type="PANTHER" id="PTHR11200:SF291">
    <property type="entry name" value="INOSITOL 5-PHOSPHATASE"/>
    <property type="match status" value="1"/>
</dbReference>
<dbReference type="SMART" id="SM00128">
    <property type="entry name" value="IPPc"/>
    <property type="match status" value="1"/>
</dbReference>
<dbReference type="InterPro" id="IPR057607">
    <property type="entry name" value="PH_kinetoplastids"/>
</dbReference>
<feature type="coiled-coil region" evidence="1">
    <location>
        <begin position="106"/>
        <end position="135"/>
    </location>
</feature>
<reference evidence="3 4" key="1">
    <citation type="submission" date="2017-03" db="EMBL/GenBank/DDBJ databases">
        <title>An alternative strategy for trypanosome survival in the mammalian bloodstream revealed through genome and transcriptome analysis of the ubiquitous bovine parasite Trypanosoma (Megatrypanum) theileri.</title>
        <authorList>
            <person name="Kelly S."/>
            <person name="Ivens A."/>
            <person name="Mott A."/>
            <person name="O'Neill E."/>
            <person name="Emms D."/>
            <person name="Macleod O."/>
            <person name="Voorheis P."/>
            <person name="Matthews J."/>
            <person name="Matthews K."/>
            <person name="Carrington M."/>
        </authorList>
    </citation>
    <scope>NUCLEOTIDE SEQUENCE [LARGE SCALE GENOMIC DNA]</scope>
    <source>
        <strain evidence="3">Edinburgh</strain>
    </source>
</reference>
<evidence type="ECO:0000259" key="2">
    <source>
        <dbReference type="SMART" id="SM00128"/>
    </source>
</evidence>
<dbReference type="PANTHER" id="PTHR11200">
    <property type="entry name" value="INOSITOL 5-PHOSPHATASE"/>
    <property type="match status" value="1"/>
</dbReference>
<dbReference type="EMBL" id="NBCO01000035">
    <property type="protein sequence ID" value="ORC85481.1"/>
    <property type="molecule type" value="Genomic_DNA"/>
</dbReference>
<keyword evidence="4" id="KW-1185">Reference proteome</keyword>